<accession>A0ABP6A9L9</accession>
<evidence type="ECO:0000313" key="3">
    <source>
        <dbReference type="Proteomes" id="UP001499942"/>
    </source>
</evidence>
<keyword evidence="3" id="KW-1185">Reference proteome</keyword>
<dbReference type="Proteomes" id="UP001499942">
    <property type="component" value="Unassembled WGS sequence"/>
</dbReference>
<evidence type="ECO:0000313" key="2">
    <source>
        <dbReference type="EMBL" id="GAA2512827.1"/>
    </source>
</evidence>
<dbReference type="EMBL" id="BAAASR010000032">
    <property type="protein sequence ID" value="GAA2512827.1"/>
    <property type="molecule type" value="Genomic_DNA"/>
</dbReference>
<comment type="caution">
    <text evidence="2">The sequence shown here is derived from an EMBL/GenBank/DDBJ whole genome shotgun (WGS) entry which is preliminary data.</text>
</comment>
<feature type="region of interest" description="Disordered" evidence="1">
    <location>
        <begin position="1"/>
        <end position="60"/>
    </location>
</feature>
<evidence type="ECO:0000256" key="1">
    <source>
        <dbReference type="SAM" id="MobiDB-lite"/>
    </source>
</evidence>
<organism evidence="2 3">
    <name type="scientific">Streptomyces gobitricini</name>
    <dbReference type="NCBI Taxonomy" id="68211"/>
    <lineage>
        <taxon>Bacteria</taxon>
        <taxon>Bacillati</taxon>
        <taxon>Actinomycetota</taxon>
        <taxon>Actinomycetes</taxon>
        <taxon>Kitasatosporales</taxon>
        <taxon>Streptomycetaceae</taxon>
        <taxon>Streptomyces</taxon>
    </lineage>
</organism>
<protein>
    <submittedName>
        <fullName evidence="2">Uncharacterized protein</fullName>
    </submittedName>
</protein>
<gene>
    <name evidence="2" type="ORF">GCM10010393_52140</name>
</gene>
<proteinExistence type="predicted"/>
<sequence>MARAAPSADRCAEGPSARARKGRESARRSAVKAYTRVPQRVRRKRRQSSAVTGPLSITWA</sequence>
<reference evidence="3" key="1">
    <citation type="journal article" date="2019" name="Int. J. Syst. Evol. Microbiol.">
        <title>The Global Catalogue of Microorganisms (GCM) 10K type strain sequencing project: providing services to taxonomists for standard genome sequencing and annotation.</title>
        <authorList>
            <consortium name="The Broad Institute Genomics Platform"/>
            <consortium name="The Broad Institute Genome Sequencing Center for Infectious Disease"/>
            <person name="Wu L."/>
            <person name="Ma J."/>
        </authorList>
    </citation>
    <scope>NUCLEOTIDE SEQUENCE [LARGE SCALE GENOMIC DNA]</scope>
    <source>
        <strain evidence="3">JCM 5062</strain>
    </source>
</reference>
<name>A0ABP6A9L9_9ACTN</name>